<dbReference type="InterPro" id="IPR036065">
    <property type="entry name" value="BolA-like_sf"/>
</dbReference>
<dbReference type="Proteomes" id="UP001259982">
    <property type="component" value="Unassembled WGS sequence"/>
</dbReference>
<dbReference type="PANTHER" id="PTHR46230:SF7">
    <property type="entry name" value="BOLA-LIKE PROTEIN 1"/>
    <property type="match status" value="1"/>
</dbReference>
<dbReference type="Gene3D" id="3.30.300.90">
    <property type="entry name" value="BolA-like"/>
    <property type="match status" value="1"/>
</dbReference>
<reference evidence="2 3" key="1">
    <citation type="submission" date="2023-09" db="EMBL/GenBank/DDBJ databases">
        <authorList>
            <person name="Rey-Velasco X."/>
        </authorList>
    </citation>
    <scope>NUCLEOTIDE SEQUENCE [LARGE SCALE GENOMIC DNA]</scope>
    <source>
        <strain evidence="2 3">P385</strain>
    </source>
</reference>
<gene>
    <name evidence="2" type="ORF">RM531_02075</name>
</gene>
<dbReference type="PANTHER" id="PTHR46230">
    <property type="match status" value="1"/>
</dbReference>
<sequence length="89" mass="9846">MTAERVQRIREALIAELAPDEIDVLDESHKHIGHAGARSGLGHFAVVIRSARFAGHSLLERHRLVYDALGDMMRTDIHAVSIRALAPDD</sequence>
<dbReference type="Pfam" id="PF01722">
    <property type="entry name" value="BolA"/>
    <property type="match status" value="1"/>
</dbReference>
<comment type="caution">
    <text evidence="2">The sequence shown here is derived from an EMBL/GenBank/DDBJ whole genome shotgun (WGS) entry which is preliminary data.</text>
</comment>
<evidence type="ECO:0000256" key="1">
    <source>
        <dbReference type="RuleBase" id="RU003860"/>
    </source>
</evidence>
<proteinExistence type="inferred from homology"/>
<dbReference type="SUPFAM" id="SSF82657">
    <property type="entry name" value="BolA-like"/>
    <property type="match status" value="1"/>
</dbReference>
<dbReference type="InterPro" id="IPR002634">
    <property type="entry name" value="BolA"/>
</dbReference>
<name>A0ABU3B5B4_9GAMM</name>
<comment type="similarity">
    <text evidence="1">Belongs to the BolA/IbaG family.</text>
</comment>
<dbReference type="PIRSF" id="PIRSF003113">
    <property type="entry name" value="BolA"/>
    <property type="match status" value="1"/>
</dbReference>
<keyword evidence="3" id="KW-1185">Reference proteome</keyword>
<protein>
    <submittedName>
        <fullName evidence="2">BolA family protein</fullName>
    </submittedName>
</protein>
<organism evidence="2 3">
    <name type="scientific">Spectribacter acetivorans</name>
    <dbReference type="NCBI Taxonomy" id="3075603"/>
    <lineage>
        <taxon>Bacteria</taxon>
        <taxon>Pseudomonadati</taxon>
        <taxon>Pseudomonadota</taxon>
        <taxon>Gammaproteobacteria</taxon>
        <taxon>Salinisphaerales</taxon>
        <taxon>Salinisphaeraceae</taxon>
        <taxon>Spectribacter</taxon>
    </lineage>
</organism>
<evidence type="ECO:0000313" key="3">
    <source>
        <dbReference type="Proteomes" id="UP001259982"/>
    </source>
</evidence>
<dbReference type="EMBL" id="JAVRHY010000002">
    <property type="protein sequence ID" value="MDT0617255.1"/>
    <property type="molecule type" value="Genomic_DNA"/>
</dbReference>
<dbReference type="RefSeq" id="WP_311656924.1">
    <property type="nucleotide sequence ID" value="NZ_JAVRHY010000002.1"/>
</dbReference>
<accession>A0ABU3B5B4</accession>
<evidence type="ECO:0000313" key="2">
    <source>
        <dbReference type="EMBL" id="MDT0617255.1"/>
    </source>
</evidence>